<name>A0A6S7LEX3_PARCT</name>
<reference evidence="1" key="1">
    <citation type="submission" date="2020-04" db="EMBL/GenBank/DDBJ databases">
        <authorList>
            <person name="Alioto T."/>
            <person name="Alioto T."/>
            <person name="Gomez Garrido J."/>
        </authorList>
    </citation>
    <scope>NUCLEOTIDE SEQUENCE</scope>
    <source>
        <strain evidence="1">A484AB</strain>
    </source>
</reference>
<evidence type="ECO:0000313" key="2">
    <source>
        <dbReference type="Proteomes" id="UP001152795"/>
    </source>
</evidence>
<sequence>MAFTKLVAFSALLYIVSSANPDKGYLWINGSMTTKGCYDLPSNTQCPSNLVNYKVFGFGYEDTFANASLKSVDLMMTSLKFFKKVTQTCKDAVREYACSNTFAQCVKDDNQPFGVAMTFNVTRTRQACARVMKSCPLSVQTAIVNNCTTIMSNFMDLTYCVDIPNIPGDVCLKSNYK</sequence>
<evidence type="ECO:0000313" key="1">
    <source>
        <dbReference type="EMBL" id="CAB4031089.1"/>
    </source>
</evidence>
<feature type="non-terminal residue" evidence="1">
    <location>
        <position position="177"/>
    </location>
</feature>
<proteinExistence type="predicted"/>
<dbReference type="EMBL" id="CACRXK020017352">
    <property type="protein sequence ID" value="CAB4031089.1"/>
    <property type="molecule type" value="Genomic_DNA"/>
</dbReference>
<protein>
    <submittedName>
        <fullName evidence="1">Uncharacterized protein</fullName>
    </submittedName>
</protein>
<accession>A0A6S7LEX3</accession>
<keyword evidence="2" id="KW-1185">Reference proteome</keyword>
<gene>
    <name evidence="1" type="ORF">PACLA_8A007650</name>
</gene>
<dbReference type="Proteomes" id="UP001152795">
    <property type="component" value="Unassembled WGS sequence"/>
</dbReference>
<comment type="caution">
    <text evidence="1">The sequence shown here is derived from an EMBL/GenBank/DDBJ whole genome shotgun (WGS) entry which is preliminary data.</text>
</comment>
<dbReference type="OrthoDB" id="10368118at2759"/>
<dbReference type="AlphaFoldDB" id="A0A6S7LEX3"/>
<organism evidence="1 2">
    <name type="scientific">Paramuricea clavata</name>
    <name type="common">Red gorgonian</name>
    <name type="synonym">Violescent sea-whip</name>
    <dbReference type="NCBI Taxonomy" id="317549"/>
    <lineage>
        <taxon>Eukaryota</taxon>
        <taxon>Metazoa</taxon>
        <taxon>Cnidaria</taxon>
        <taxon>Anthozoa</taxon>
        <taxon>Octocorallia</taxon>
        <taxon>Malacalcyonacea</taxon>
        <taxon>Plexauridae</taxon>
        <taxon>Paramuricea</taxon>
    </lineage>
</organism>